<dbReference type="EMBL" id="JAIZAY010000018">
    <property type="protein sequence ID" value="KAJ8024951.1"/>
    <property type="molecule type" value="Genomic_DNA"/>
</dbReference>
<comment type="caution">
    <text evidence="2">The sequence shown here is derived from an EMBL/GenBank/DDBJ whole genome shotgun (WGS) entry which is preliminary data.</text>
</comment>
<accession>A0A9Q1BEM1</accession>
<feature type="signal peptide" evidence="1">
    <location>
        <begin position="1"/>
        <end position="29"/>
    </location>
</feature>
<feature type="chain" id="PRO_5040119057" evidence="1">
    <location>
        <begin position="30"/>
        <end position="190"/>
    </location>
</feature>
<keyword evidence="3" id="KW-1185">Reference proteome</keyword>
<evidence type="ECO:0000313" key="2">
    <source>
        <dbReference type="EMBL" id="KAJ8024951.1"/>
    </source>
</evidence>
<protein>
    <submittedName>
        <fullName evidence="2">Uncharacterized protein</fullName>
    </submittedName>
</protein>
<reference evidence="2" key="1">
    <citation type="submission" date="2021-10" db="EMBL/GenBank/DDBJ databases">
        <title>Tropical sea cucumber genome reveals ecological adaptation and Cuvierian tubules defense mechanism.</title>
        <authorList>
            <person name="Chen T."/>
        </authorList>
    </citation>
    <scope>NUCLEOTIDE SEQUENCE</scope>
    <source>
        <strain evidence="2">Nanhai2018</strain>
        <tissue evidence="2">Muscle</tissue>
    </source>
</reference>
<dbReference type="Proteomes" id="UP001152320">
    <property type="component" value="Chromosome 18"/>
</dbReference>
<proteinExistence type="predicted"/>
<evidence type="ECO:0000313" key="3">
    <source>
        <dbReference type="Proteomes" id="UP001152320"/>
    </source>
</evidence>
<evidence type="ECO:0000256" key="1">
    <source>
        <dbReference type="SAM" id="SignalP"/>
    </source>
</evidence>
<gene>
    <name evidence="2" type="ORF">HOLleu_35016</name>
</gene>
<name>A0A9Q1BEM1_HOLLE</name>
<keyword evidence="1" id="KW-0732">Signal</keyword>
<organism evidence="2 3">
    <name type="scientific">Holothuria leucospilota</name>
    <name type="common">Black long sea cucumber</name>
    <name type="synonym">Mertensiothuria leucospilota</name>
    <dbReference type="NCBI Taxonomy" id="206669"/>
    <lineage>
        <taxon>Eukaryota</taxon>
        <taxon>Metazoa</taxon>
        <taxon>Echinodermata</taxon>
        <taxon>Eleutherozoa</taxon>
        <taxon>Echinozoa</taxon>
        <taxon>Holothuroidea</taxon>
        <taxon>Aspidochirotacea</taxon>
        <taxon>Aspidochirotida</taxon>
        <taxon>Holothuriidae</taxon>
        <taxon>Holothuria</taxon>
    </lineage>
</organism>
<sequence>MAANWWRFGHKHMVVLIFVSFTVKPQVAATETATTAAAETATELCEKKDISDIQFVKVQEDTIDETDLEPFLNIASLDLRELYLDAAVRVMAFTIQQVPDTLTFNVGYREDVNSSVKLLLGGDGSPLPVESGTDLTPQLEDKKVASVVFFLPKEGIQGTDGVTLDVDEIVDILADFLIVKLCDLNSKTHL</sequence>
<dbReference type="AlphaFoldDB" id="A0A9Q1BEM1"/>